<dbReference type="OrthoDB" id="5876684at2759"/>
<dbReference type="InterPro" id="IPR008042">
    <property type="entry name" value="Retrotrans_Pao"/>
</dbReference>
<dbReference type="InterPro" id="IPR043603">
    <property type="entry name" value="Phlebo_G2_C"/>
</dbReference>
<dbReference type="PANTHER" id="PTHR47331">
    <property type="entry name" value="PHD-TYPE DOMAIN-CONTAINING PROTEIN"/>
    <property type="match status" value="1"/>
</dbReference>
<dbReference type="Pfam" id="PF07245">
    <property type="entry name" value="Phlebovirus_G2"/>
    <property type="match status" value="1"/>
</dbReference>
<keyword evidence="2" id="KW-1133">Transmembrane helix</keyword>
<dbReference type="Pfam" id="PF17921">
    <property type="entry name" value="Integrase_H2C2"/>
    <property type="match status" value="1"/>
</dbReference>
<feature type="transmembrane region" description="Helical" evidence="2">
    <location>
        <begin position="1944"/>
        <end position="1968"/>
    </location>
</feature>
<keyword evidence="2" id="KW-0812">Transmembrane</keyword>
<feature type="domain" description="Integrase catalytic" evidence="4">
    <location>
        <begin position="1466"/>
        <end position="1642"/>
    </location>
</feature>
<comment type="caution">
    <text evidence="5">The sequence shown here is derived from an EMBL/GenBank/DDBJ whole genome shotgun (WGS) entry which is preliminary data.</text>
</comment>
<evidence type="ECO:0000259" key="3">
    <source>
        <dbReference type="PROSITE" id="PS50158"/>
    </source>
</evidence>
<dbReference type="InterPro" id="IPR043502">
    <property type="entry name" value="DNA/RNA_pol_sf"/>
</dbReference>
<dbReference type="Pfam" id="PF19019">
    <property type="entry name" value="Phlebo_G2_C"/>
    <property type="match status" value="1"/>
</dbReference>
<dbReference type="Pfam" id="PF03564">
    <property type="entry name" value="DUF1759"/>
    <property type="match status" value="1"/>
</dbReference>
<dbReference type="InterPro" id="IPR041588">
    <property type="entry name" value="Integrase_H2C2"/>
</dbReference>
<dbReference type="Pfam" id="PF00078">
    <property type="entry name" value="RVT_1"/>
    <property type="match status" value="1"/>
</dbReference>
<feature type="domain" description="CCHC-type" evidence="3">
    <location>
        <begin position="390"/>
        <end position="404"/>
    </location>
</feature>
<dbReference type="GO" id="GO:0015074">
    <property type="term" value="P:DNA integration"/>
    <property type="evidence" value="ECO:0007669"/>
    <property type="project" value="InterPro"/>
</dbReference>
<dbReference type="InterPro" id="IPR040676">
    <property type="entry name" value="DUF5641"/>
</dbReference>
<dbReference type="Gene3D" id="3.30.70.270">
    <property type="match status" value="1"/>
</dbReference>
<dbReference type="GO" id="GO:0008270">
    <property type="term" value="F:zinc ion binding"/>
    <property type="evidence" value="ECO:0007669"/>
    <property type="project" value="UniProtKB-KW"/>
</dbReference>
<dbReference type="InterPro" id="IPR001878">
    <property type="entry name" value="Znf_CCHC"/>
</dbReference>
<dbReference type="PANTHER" id="PTHR47331:SF1">
    <property type="entry name" value="GAG-LIKE PROTEIN"/>
    <property type="match status" value="1"/>
</dbReference>
<proteinExistence type="predicted"/>
<dbReference type="GO" id="GO:0003676">
    <property type="term" value="F:nucleic acid binding"/>
    <property type="evidence" value="ECO:0007669"/>
    <property type="project" value="InterPro"/>
</dbReference>
<dbReference type="InterPro" id="IPR036397">
    <property type="entry name" value="RNaseH_sf"/>
</dbReference>
<dbReference type="PROSITE" id="PS50158">
    <property type="entry name" value="ZF_CCHC"/>
    <property type="match status" value="1"/>
</dbReference>
<dbReference type="SUPFAM" id="SSF56672">
    <property type="entry name" value="DNA/RNA polymerases"/>
    <property type="match status" value="1"/>
</dbReference>
<dbReference type="Gene3D" id="2.60.40.3770">
    <property type="match status" value="1"/>
</dbReference>
<accession>A0A6V7YA83</accession>
<dbReference type="InterPro" id="IPR001584">
    <property type="entry name" value="Integrase_cat-core"/>
</dbReference>
<evidence type="ECO:0000313" key="6">
    <source>
        <dbReference type="Proteomes" id="UP000580250"/>
    </source>
</evidence>
<evidence type="ECO:0000256" key="2">
    <source>
        <dbReference type="SAM" id="Phobius"/>
    </source>
</evidence>
<dbReference type="PROSITE" id="PS50994">
    <property type="entry name" value="INTEGRASE"/>
    <property type="match status" value="1"/>
</dbReference>
<organism evidence="5 6">
    <name type="scientific">Meloidogyne enterolobii</name>
    <name type="common">Root-knot nematode worm</name>
    <name type="synonym">Meloidogyne mayaguensis</name>
    <dbReference type="NCBI Taxonomy" id="390850"/>
    <lineage>
        <taxon>Eukaryota</taxon>
        <taxon>Metazoa</taxon>
        <taxon>Ecdysozoa</taxon>
        <taxon>Nematoda</taxon>
        <taxon>Chromadorea</taxon>
        <taxon>Rhabditida</taxon>
        <taxon>Tylenchina</taxon>
        <taxon>Tylenchomorpha</taxon>
        <taxon>Tylenchoidea</taxon>
        <taxon>Meloidogynidae</taxon>
        <taxon>Meloidogyninae</taxon>
        <taxon>Meloidogyne</taxon>
    </lineage>
</organism>
<name>A0A6V7YA83_MELEN</name>
<evidence type="ECO:0000259" key="4">
    <source>
        <dbReference type="PROSITE" id="PS50994"/>
    </source>
</evidence>
<dbReference type="Gene3D" id="1.10.340.70">
    <property type="match status" value="1"/>
</dbReference>
<dbReference type="InterPro" id="IPR000477">
    <property type="entry name" value="RT_dom"/>
</dbReference>
<dbReference type="Gene3D" id="3.30.420.10">
    <property type="entry name" value="Ribonuclease H-like superfamily/Ribonuclease H"/>
    <property type="match status" value="1"/>
</dbReference>
<dbReference type="InterPro" id="IPR005312">
    <property type="entry name" value="DUF1759"/>
</dbReference>
<dbReference type="InterPro" id="IPR012337">
    <property type="entry name" value="RNaseH-like_sf"/>
</dbReference>
<sequence>MSGPYKRMIGTVLQRLRVRIENAESIIIKDEIDDEEKESLLNDGKGIQKILKTLDEKNKLWLDFLKDLDPDDRIKETQAYENYTVENRHFYEWIEKGREIVDSIDELVLQRNPDTSENNSVVTQINNVETRELTVQLPRLQLPEFHGDPHHWISFWQSFESSIDRHNFSQIDKMKFLLNCLKGEARNVVSDLMLTNENYQIAVNTLKERFGDKNILIEALESELFRLPTCTEKSISLKYTVDKIEKIFRQLESIGENTNNSVMTSMIKSKLNKNFLMEIAKEEKTSGRKWNTNELRKALVGMVNIRESVFQSSKHFQVPQTSNQNEMNQKNRNNENFQRFQKVNQARSFPVFTHARNIICYFCNGNHWSNSCLKVLGLEERKKRLIEQNRCFRCLRQGHVLKDCLVRRNCSFCNGTHNSAICPKRNFEQEKQVDNNKNRQMNYVTEKINPVHKNKVFEKKSWKSKTSCCQVKNTVENQPEETKKEENLVKTQNMSVNSYSTLLEPWNPMLMVLKVKVFSPRNEDKKTEIFVFLDSGSEVSYITDELTKKLNLPKLGEGFLEVYTFQGNKSEKQQSGKYLLGIERKDGKNEMIELLSINKIANELRSVTINEICGHLKLKDIKNNLVTNYGKPDLLIGVKDFWRFFIKKTEISKGCYLVNTTIGSVICGENQKISLEKTIPVQTHVVVKSFEEMPSESEIKSWWDLQSIGITENPEENEDETAQELFNKSIRQVDGRYRVKWLWKDEIPDLPTNYGIAYKCLESLLNRLQNEQGLENLKRIDKTIQDQLKLGIIEEAFKSKGELEHYLPHRPVFKDDKIREVYNASARSKGHKSLNDCLFRGPLKLPDLAGMIMRFRLSKFPLLADIEKAFLQIELEEVDREVTKFLWLKDINKPLKYDNLIIYRFTRVAFGIICSPSLLAMTIEHHLNKFPGYEKLFKNIYVDNVFIDCSNEEEVFEKYIDLKKVFSEGKMNLREFVTNARKALEKIPEIDKLTDLNQKVLGINWDIKMDNLEIKFPCSNLEDKFTRRKVLEIMASLFDPLGLVSPCLVNPKLLFQKLWDKPKNWDEELEITHSNEWINILNSWKNQKITVPRLVIIKNCKYQLHVFVDANKDTYAAVIYLRSKENDNVKVSLIYSRNRIRSKKQNLTIPRMELLALLIGTRAIKFVEKELQIEIEKKFIWSDAKVVLLWLNTKEKQPRFVENRLAEIRKNTDIIFKYVSTNENPSDVCTRGSTPEELRLNDLWWNGPIWLSKVEENWPNDLEIKIEIKSLDICETPITMSIKNTGINLIKFERFSNWQKLIKVMIIVLKFLREKFKLILKNDKWENKLLFLSKDKIEQTAENLLIKIVQKEKIDEFNKWEIFEDKIGIKRLKSRIKNSDANFELENPIIIPKNSEILPLLINNIHEKFKHVGVQSTLVEFLSKFWTPQSRRKVKETLKQCLKCRKMRSSPFMLPKFPNLPTDRIQSTSPFKSIGIDHLGPSLYREIDNKEKKFWITLITCLCTRAVYLEPVKNLKADTCLNVLKRLAARRGCPERILSDNSKTFIACAKNCKVHLKIIGKELEWKFIKELSPWQGGVYERIVALVKDAFRKTLGKRTLQWEEMITFTTEVEGILNMRPLTTIEENPDVPGLIPLRPVDFLCPKRNLCLELEIPKTDDSITNFVIKYKDSFVFTEFLLNELWKRWKKEYLIWLRDRSQWAMKGPRSQTKREPNVGEIVILEEEFVPRNLWKIAKIIELLDTKDGRCVRNVKILLPNGTIFSRPINRLYPLELNIEYKEIENIKSKEIEEDLKEKIEPQKEIKTVNQINIIRKEITKNLVNISTMLFTFCLLLIMFGIITAKTQCNDCLVECNDKGILISSPEKIDKYEICCSDGPCTTHSRVDQFQFEINKEILVTHHHCEVNFWSKTKNILKYEVKCEPSDACKLIPCYFCLERMINHTCSPFISLFLIACSTIAISFFVCLLCCILKNTFKLISCCFPRKIKSRNLSRNKKRWALRKRLLVLVIFFIKVSNGEIISRTARTETCFRKNGQIDCSWNFVETLTMTDNKERQTIVLKDNKNKILGQINLTPEGFKMKCEPIVEKYLRSYEVKIQTVKSCPETGSCHHDNCLIVNNNWEQDIKELEPWKNYTGYNRCSASCSFIWCKCGMSTGFSCLFYRIYVEPTDPDIYEVFTCKWIPIFTFSGETIFLSEETKENQESLFEVQPGMIVHDKNFTISVTQFSLPPEPEMNGKFIGNKKFVSLINDIYSNVFCKNYLAAEKFECDIREEICQECLPDHDNEKVDCKCKNLELDSLILDTQRILPIKTQTLDLNYDGLNVYSEIYGMPFDVVIKVNNLRLVTVDDWNKCEVKILEFGGCYNCRTGADLNFTCKTSNGMALAEIFCDKDIAFTTKCSEVGENVIQRLNFDHAHVKLDCKVECLGGTTDLKINGKLFLIDIMEFENNRQVINSNVKVNDMSSNQSIWNYFEKILKNLIKSDLMEFVLQIKNFLILIGILLFFCLIFCIFIKLKCVFRLYKYLLNSLLYSCFLKGEVVLSQVTITQVSYKKIQKLVKFFV</sequence>
<keyword evidence="1" id="KW-0863">Zinc-finger</keyword>
<dbReference type="InterPro" id="IPR043128">
    <property type="entry name" value="Rev_trsase/Diguanyl_cyclase"/>
</dbReference>
<keyword evidence="1" id="KW-0479">Metal-binding</keyword>
<dbReference type="EMBL" id="CAJEWN010003712">
    <property type="protein sequence ID" value="CAD2208424.1"/>
    <property type="molecule type" value="Genomic_DNA"/>
</dbReference>
<feature type="transmembrane region" description="Helical" evidence="2">
    <location>
        <begin position="2489"/>
        <end position="2509"/>
    </location>
</feature>
<dbReference type="Pfam" id="PF05585">
    <property type="entry name" value="DUF1758"/>
    <property type="match status" value="1"/>
</dbReference>
<dbReference type="InterPro" id="IPR008737">
    <property type="entry name" value="DUF1758"/>
</dbReference>
<dbReference type="InterPro" id="IPR009878">
    <property type="entry name" value="Phlebovirus_G2_fusion"/>
</dbReference>
<dbReference type="Pfam" id="PF18701">
    <property type="entry name" value="DUF5641"/>
    <property type="match status" value="1"/>
</dbReference>
<protein>
    <submittedName>
        <fullName evidence="5">Uncharacterized protein</fullName>
    </submittedName>
</protein>
<keyword evidence="2" id="KW-0472">Membrane</keyword>
<evidence type="ECO:0000313" key="5">
    <source>
        <dbReference type="EMBL" id="CAD2208424.1"/>
    </source>
</evidence>
<dbReference type="Gene3D" id="3.10.10.10">
    <property type="entry name" value="HIV Type 1 Reverse Transcriptase, subunit A, domain 1"/>
    <property type="match status" value="1"/>
</dbReference>
<dbReference type="Pfam" id="PF05380">
    <property type="entry name" value="Peptidase_A17"/>
    <property type="match status" value="1"/>
</dbReference>
<evidence type="ECO:0000256" key="1">
    <source>
        <dbReference type="PROSITE-ProRule" id="PRU00047"/>
    </source>
</evidence>
<gene>
    <name evidence="5" type="ORF">MENT_LOCUS62464</name>
</gene>
<feature type="transmembrane region" description="Helical" evidence="2">
    <location>
        <begin position="1818"/>
        <end position="1838"/>
    </location>
</feature>
<reference evidence="5 6" key="1">
    <citation type="submission" date="2020-08" db="EMBL/GenBank/DDBJ databases">
        <authorList>
            <person name="Koutsovoulos G."/>
            <person name="Danchin GJ E."/>
        </authorList>
    </citation>
    <scope>NUCLEOTIDE SEQUENCE [LARGE SCALE GENOMIC DNA]</scope>
</reference>
<keyword evidence="1" id="KW-0862">Zinc</keyword>
<dbReference type="SUPFAM" id="SSF53098">
    <property type="entry name" value="Ribonuclease H-like"/>
    <property type="match status" value="1"/>
</dbReference>
<dbReference type="Proteomes" id="UP000580250">
    <property type="component" value="Unassembled WGS sequence"/>
</dbReference>
<dbReference type="GO" id="GO:0042575">
    <property type="term" value="C:DNA polymerase complex"/>
    <property type="evidence" value="ECO:0007669"/>
    <property type="project" value="UniProtKB-ARBA"/>
</dbReference>